<keyword evidence="4" id="KW-1185">Reference proteome</keyword>
<dbReference type="Proteomes" id="UP000006545">
    <property type="component" value="Chromosome"/>
</dbReference>
<evidence type="ECO:0000256" key="1">
    <source>
        <dbReference type="SAM" id="MobiDB-lite"/>
    </source>
</evidence>
<dbReference type="PANTHER" id="PTHR33498">
    <property type="entry name" value="TRANSPOSASE FOR INSERTION SEQUENCE ELEMENT IS1557"/>
    <property type="match status" value="1"/>
</dbReference>
<evidence type="ECO:0000313" key="4">
    <source>
        <dbReference type="Proteomes" id="UP000006545"/>
    </source>
</evidence>
<dbReference type="OrthoDB" id="2110692at2"/>
<gene>
    <name evidence="3" type="ordered locus">Poras_1660</name>
</gene>
<feature type="compositionally biased region" description="Polar residues" evidence="1">
    <location>
        <begin position="31"/>
        <end position="46"/>
    </location>
</feature>
<proteinExistence type="predicted"/>
<dbReference type="AlphaFoldDB" id="F4KJG9"/>
<sequence>MGMSSKKLFRWYKDVLSGYKSPGHQRHLQKTGASRSLGSSAKSPVSSDLKIPILNEKNMGSTICIDEKNINGDCYTIVSNPETNKIVLMVNTLRASQIVYLMRSNISQEALFAVSCVTRDMAPNYDWVARELFPNAYQIADKFHVVKNIIDQVQSVRIRYRQELLRKQRELEEASRKRSKLQPAPKIQQELKEFKKELSNGDTQLQLLQRSKGLLHKLHNEQTASQKLRARLLFRLFPDIKEAYKFSVALRKWYQRPMRNGTSITPSRHLLECKKKALLEIITNHLSSPCEEVKNIAHFMVKHIGEICNYFLGYKTNASAEALNQNLQRFIAINYGTRNSDFFLYRIAVHFS</sequence>
<evidence type="ECO:0000259" key="2">
    <source>
        <dbReference type="Pfam" id="PF01610"/>
    </source>
</evidence>
<dbReference type="KEGG" id="pah:Poras_1660"/>
<dbReference type="PANTHER" id="PTHR33498:SF1">
    <property type="entry name" value="TRANSPOSASE FOR INSERTION SEQUENCE ELEMENT IS1557"/>
    <property type="match status" value="1"/>
</dbReference>
<feature type="domain" description="Transposase IS204/IS1001/IS1096/IS1165 DDE" evidence="2">
    <location>
        <begin position="63"/>
        <end position="347"/>
    </location>
</feature>
<protein>
    <submittedName>
        <fullName evidence="3">Transposase IS204/IS1001/IS1096/IS1165 family protein</fullName>
    </submittedName>
</protein>
<dbReference type="InterPro" id="IPR002560">
    <property type="entry name" value="Transposase_DDE"/>
</dbReference>
<dbReference type="InterPro" id="IPR047951">
    <property type="entry name" value="Transpos_ISL3"/>
</dbReference>
<dbReference type="HOGENOM" id="CLU_042767_0_0_10"/>
<evidence type="ECO:0000313" key="3">
    <source>
        <dbReference type="EMBL" id="AEE13591.1"/>
    </source>
</evidence>
<dbReference type="STRING" id="879243.Poras_1660"/>
<dbReference type="Pfam" id="PF01610">
    <property type="entry name" value="DDE_Tnp_ISL3"/>
    <property type="match status" value="1"/>
</dbReference>
<organism evidence="3 4">
    <name type="scientific">Porphyromonas asaccharolytica (strain ATCC 25260 / DSM 20707 / BCRC 10618 / CCUG 7834 / JCM 6326 / LMG 13178 / VPI 4198 / B440)</name>
    <name type="common">Bacteroides asaccharolyticus</name>
    <dbReference type="NCBI Taxonomy" id="879243"/>
    <lineage>
        <taxon>Bacteria</taxon>
        <taxon>Pseudomonadati</taxon>
        <taxon>Bacteroidota</taxon>
        <taxon>Bacteroidia</taxon>
        <taxon>Bacteroidales</taxon>
        <taxon>Porphyromonadaceae</taxon>
        <taxon>Porphyromonas</taxon>
    </lineage>
</organism>
<feature type="region of interest" description="Disordered" evidence="1">
    <location>
        <begin position="21"/>
        <end position="46"/>
    </location>
</feature>
<reference evidence="4" key="1">
    <citation type="submission" date="2011-04" db="EMBL/GenBank/DDBJ databases">
        <title>The complete genome of Porphyromonas asaccharolytica DSM 20707.</title>
        <authorList>
            <person name="Lucas S."/>
            <person name="Han J."/>
            <person name="Lapidus A."/>
            <person name="Bruce D."/>
            <person name="Goodwin L."/>
            <person name="Pitluck S."/>
            <person name="Peters L."/>
            <person name="Kyrpides N."/>
            <person name="Mavromatis K."/>
            <person name="Ivanova N."/>
            <person name="Ovchinnikova G."/>
            <person name="Pagani I."/>
            <person name="Lu M."/>
            <person name="Detter J.C."/>
            <person name="Tapia R."/>
            <person name="Han C."/>
            <person name="Land M."/>
            <person name="Hauser L."/>
            <person name="Markowitz V."/>
            <person name="Cheng J.-F."/>
            <person name="Hugenholtz P."/>
            <person name="Woyke T."/>
            <person name="Wu D."/>
            <person name="Gronow S."/>
            <person name="Wellnitz S."/>
            <person name="Brambilla E."/>
            <person name="Klenk H.-P."/>
            <person name="Eisen J.A."/>
        </authorList>
    </citation>
    <scope>NUCLEOTIDE SEQUENCE [LARGE SCALE GENOMIC DNA]</scope>
    <source>
        <strain evidence="4">ATCC 25260 / DSM 20707 / VPI 4198</strain>
    </source>
</reference>
<dbReference type="EMBL" id="CP002689">
    <property type="protein sequence ID" value="AEE13591.1"/>
    <property type="molecule type" value="Genomic_DNA"/>
</dbReference>
<name>F4KJG9_PORAD</name>
<accession>F4KJG9</accession>
<dbReference type="eggNOG" id="COG3464">
    <property type="taxonomic scope" value="Bacteria"/>
</dbReference>